<protein>
    <submittedName>
        <fullName evidence="1">Orf86</fullName>
    </submittedName>
</protein>
<dbReference type="KEGG" id="vg:955129"/>
<reference evidence="1 2" key="1">
    <citation type="journal article" date="2002" name="J. Virol.">
        <title>Analysis of the complete genome sequence of the Hz-1 virus suggests that it is related to members of the Baculoviridae.</title>
        <authorList>
            <person name="Cheng C.H."/>
            <person name="Liu S.M."/>
            <person name="Chow T.Y."/>
            <person name="Hsiao Y.Y."/>
            <person name="Wang D.P."/>
            <person name="Huang J.J."/>
            <person name="Chen H.H."/>
        </authorList>
    </citation>
    <scope>NUCLEOTIDE SEQUENCE [LARGE SCALE GENOMIC DNA]</scope>
</reference>
<organism evidence="1 2">
    <name type="scientific">Heliothis zea nudivirus 1</name>
    <dbReference type="NCBI Taxonomy" id="3116536"/>
    <lineage>
        <taxon>Viruses</taxon>
        <taxon>Viruses incertae sedis</taxon>
        <taxon>Naldaviricetes</taxon>
        <taxon>Lefavirales</taxon>
        <taxon>Nudiviridae</taxon>
        <taxon>Betanudivirus</taxon>
        <taxon>Betanudivirus hezeae</taxon>
    </lineage>
</organism>
<accession>Q8JKM7</accession>
<evidence type="ECO:0000313" key="1">
    <source>
        <dbReference type="EMBL" id="AAN04380.1"/>
    </source>
</evidence>
<evidence type="ECO:0000313" key="2">
    <source>
        <dbReference type="Proteomes" id="UP000232784"/>
    </source>
</evidence>
<proteinExistence type="predicted"/>
<keyword evidence="2" id="KW-1185">Reference proteome</keyword>
<name>Q8JKM7_9VIRU</name>
<dbReference type="Proteomes" id="UP000232784">
    <property type="component" value="Segment"/>
</dbReference>
<sequence length="57" mass="6681">MFTLHTLHRLMCAHTSECKFSVRIGWISVSVRQINYRASAANQPVLFKFSIERVRSR</sequence>
<dbReference type="EMBL" id="AF451898">
    <property type="protein sequence ID" value="AAN04380.1"/>
    <property type="molecule type" value="Genomic_DNA"/>
</dbReference>
<gene>
    <name evidence="1" type="primary">orf86</name>
</gene>